<feature type="region of interest" description="Disordered" evidence="1">
    <location>
        <begin position="18"/>
        <end position="53"/>
    </location>
</feature>
<dbReference type="AlphaFoldDB" id="A0AAV4JJN5"/>
<evidence type="ECO:0000313" key="3">
    <source>
        <dbReference type="Proteomes" id="UP000762676"/>
    </source>
</evidence>
<protein>
    <submittedName>
        <fullName evidence="2">Uncharacterized protein</fullName>
    </submittedName>
</protein>
<feature type="region of interest" description="Disordered" evidence="1">
    <location>
        <begin position="68"/>
        <end position="87"/>
    </location>
</feature>
<sequence length="87" mass="9368">MTRKALNGRKLDAQNLVPSVSRAHAQRPSFFSPTIPDSHTSSATQLGRPSRPLDDSIQGLLGVLPEVNGIQQGERLNPGPSAKRVKD</sequence>
<feature type="compositionally biased region" description="Polar residues" evidence="1">
    <location>
        <begin position="29"/>
        <end position="47"/>
    </location>
</feature>
<evidence type="ECO:0000256" key="1">
    <source>
        <dbReference type="SAM" id="MobiDB-lite"/>
    </source>
</evidence>
<gene>
    <name evidence="2" type="ORF">ElyMa_005122400</name>
</gene>
<accession>A0AAV4JJN5</accession>
<reference evidence="2 3" key="1">
    <citation type="journal article" date="2021" name="Elife">
        <title>Chloroplast acquisition without the gene transfer in kleptoplastic sea slugs, Plakobranchus ocellatus.</title>
        <authorList>
            <person name="Maeda T."/>
            <person name="Takahashi S."/>
            <person name="Yoshida T."/>
            <person name="Shimamura S."/>
            <person name="Takaki Y."/>
            <person name="Nagai Y."/>
            <person name="Toyoda A."/>
            <person name="Suzuki Y."/>
            <person name="Arimoto A."/>
            <person name="Ishii H."/>
            <person name="Satoh N."/>
            <person name="Nishiyama T."/>
            <person name="Hasebe M."/>
            <person name="Maruyama T."/>
            <person name="Minagawa J."/>
            <person name="Obokata J."/>
            <person name="Shigenobu S."/>
        </authorList>
    </citation>
    <scope>NUCLEOTIDE SEQUENCE [LARGE SCALE GENOMIC DNA]</scope>
</reference>
<dbReference type="Proteomes" id="UP000762676">
    <property type="component" value="Unassembled WGS sequence"/>
</dbReference>
<keyword evidence="3" id="KW-1185">Reference proteome</keyword>
<comment type="caution">
    <text evidence="2">The sequence shown here is derived from an EMBL/GenBank/DDBJ whole genome shotgun (WGS) entry which is preliminary data.</text>
</comment>
<organism evidence="2 3">
    <name type="scientific">Elysia marginata</name>
    <dbReference type="NCBI Taxonomy" id="1093978"/>
    <lineage>
        <taxon>Eukaryota</taxon>
        <taxon>Metazoa</taxon>
        <taxon>Spiralia</taxon>
        <taxon>Lophotrochozoa</taxon>
        <taxon>Mollusca</taxon>
        <taxon>Gastropoda</taxon>
        <taxon>Heterobranchia</taxon>
        <taxon>Euthyneura</taxon>
        <taxon>Panpulmonata</taxon>
        <taxon>Sacoglossa</taxon>
        <taxon>Placobranchoidea</taxon>
        <taxon>Plakobranchidae</taxon>
        <taxon>Elysia</taxon>
    </lineage>
</organism>
<evidence type="ECO:0000313" key="2">
    <source>
        <dbReference type="EMBL" id="GFS22968.1"/>
    </source>
</evidence>
<dbReference type="EMBL" id="BMAT01010233">
    <property type="protein sequence ID" value="GFS22968.1"/>
    <property type="molecule type" value="Genomic_DNA"/>
</dbReference>
<name>A0AAV4JJN5_9GAST</name>
<proteinExistence type="predicted"/>